<evidence type="ECO:0000256" key="3">
    <source>
        <dbReference type="ARBA" id="ARBA00022989"/>
    </source>
</evidence>
<sequence>MEPSPLTQQTRPAVFKPKVIKLYEQLFEEAVEKPEGFWHELFLLKPDAASLRSVLADLSVDDLLHQQSISQQLFIRAIERVKSHTPPSDEVALDTLTVFLGAVLSKRYTNPSSDVISVLAGLHDADAVLSDFVGTSDGVMRNGRSLQLRLKAVRAALAMVSGAYQTGLVSYFIHRDLFPSLMKLVQESGSSTDIVDPFVLLGLLANYNKFEFQNPYRSRLNDFVNDAAIQKMVLCVGSTCSSIRDKYTAIQDDSPAEWSIGSTLSYFGLGALTPKSRPTTPTPPVEEASKSFAALPGPEAAILLPTYDFANANKLFCFTLVTFSPEPKTESSPISSFLSFTSYLIQHAHRTTRASLYTYLSLSILQILVEDQALAKRVCSDESKTSVRLCRQRQPYLPYVKGERVLASVILDIMIDGINHNLRRRLDVELYRLCIGILLRVISFLTYHWSELWRSLLSFIRFLTTYADDLRSLPGAQQLINDLVNLIALSMSTGESFLPDPASYDDLFYKLVETGDILTKFRDAYDLSKQASASSIETLISVSSHYHALLEDGKGKARSKNLSPKEVNQIIKQGYETLSIQAREGLDQWEKFREADHKVVLKKIARLAVADAKDLLQER</sequence>
<keyword evidence="4" id="KW-0472">Membrane</keyword>
<comment type="subcellular location">
    <subcellularLocation>
        <location evidence="1">Membrane</location>
    </subcellularLocation>
</comment>
<evidence type="ECO:0000259" key="5">
    <source>
        <dbReference type="SMART" id="SM01158"/>
    </source>
</evidence>
<dbReference type="Pfam" id="PF08427">
    <property type="entry name" value="ARMH3_C"/>
    <property type="match status" value="1"/>
</dbReference>
<dbReference type="PANTHER" id="PTHR13608">
    <property type="entry name" value="ARMADILLO-LIKE HELICAL DOMAIN-CONTAINING PROTEIN 3"/>
    <property type="match status" value="1"/>
</dbReference>
<proteinExistence type="predicted"/>
<evidence type="ECO:0000313" key="7">
    <source>
        <dbReference type="Proteomes" id="UP001172684"/>
    </source>
</evidence>
<comment type="caution">
    <text evidence="6">The sequence shown here is derived from an EMBL/GenBank/DDBJ whole genome shotgun (WGS) entry which is preliminary data.</text>
</comment>
<organism evidence="6 7">
    <name type="scientific">Coniosporium apollinis</name>
    <dbReference type="NCBI Taxonomy" id="61459"/>
    <lineage>
        <taxon>Eukaryota</taxon>
        <taxon>Fungi</taxon>
        <taxon>Dikarya</taxon>
        <taxon>Ascomycota</taxon>
        <taxon>Pezizomycotina</taxon>
        <taxon>Dothideomycetes</taxon>
        <taxon>Dothideomycetes incertae sedis</taxon>
        <taxon>Coniosporium</taxon>
    </lineage>
</organism>
<feature type="domain" description="Armadillo-like helical" evidence="5">
    <location>
        <begin position="398"/>
        <end position="616"/>
    </location>
</feature>
<evidence type="ECO:0000256" key="1">
    <source>
        <dbReference type="ARBA" id="ARBA00004370"/>
    </source>
</evidence>
<dbReference type="Proteomes" id="UP001172684">
    <property type="component" value="Unassembled WGS sequence"/>
</dbReference>
<name>A0ABQ9NTJ7_9PEZI</name>
<evidence type="ECO:0000256" key="4">
    <source>
        <dbReference type="ARBA" id="ARBA00023136"/>
    </source>
</evidence>
<reference evidence="6" key="1">
    <citation type="submission" date="2022-10" db="EMBL/GenBank/DDBJ databases">
        <title>Culturing micro-colonial fungi from biological soil crusts in the Mojave desert and describing Neophaeococcomyces mojavensis, and introducing the new genera and species Taxawa tesnikishii.</title>
        <authorList>
            <person name="Kurbessoian T."/>
            <person name="Stajich J.E."/>
        </authorList>
    </citation>
    <scope>NUCLEOTIDE SEQUENCE</scope>
    <source>
        <strain evidence="6">TK_1</strain>
    </source>
</reference>
<dbReference type="EMBL" id="JAPDRL010000042">
    <property type="protein sequence ID" value="KAJ9663619.1"/>
    <property type="molecule type" value="Genomic_DNA"/>
</dbReference>
<protein>
    <recommendedName>
        <fullName evidence="5">Armadillo-like helical domain-containing protein</fullName>
    </recommendedName>
</protein>
<keyword evidence="7" id="KW-1185">Reference proteome</keyword>
<dbReference type="SMART" id="SM01158">
    <property type="entry name" value="DUF1741"/>
    <property type="match status" value="1"/>
</dbReference>
<evidence type="ECO:0000256" key="2">
    <source>
        <dbReference type="ARBA" id="ARBA00022692"/>
    </source>
</evidence>
<dbReference type="PANTHER" id="PTHR13608:SF3">
    <property type="entry name" value="ARMADILLO-LIKE HELICAL DOMAIN-CONTAINING PROTEIN 3"/>
    <property type="match status" value="1"/>
</dbReference>
<dbReference type="InterPro" id="IPR039868">
    <property type="entry name" value="ARMD3-like"/>
</dbReference>
<evidence type="ECO:0000313" key="6">
    <source>
        <dbReference type="EMBL" id="KAJ9663619.1"/>
    </source>
</evidence>
<keyword evidence="3" id="KW-1133">Transmembrane helix</keyword>
<accession>A0ABQ9NTJ7</accession>
<keyword evidence="2" id="KW-0812">Transmembrane</keyword>
<gene>
    <name evidence="6" type="ORF">H2201_005580</name>
</gene>
<dbReference type="InterPro" id="IPR013636">
    <property type="entry name" value="ARMH3_C"/>
</dbReference>